<dbReference type="Gene3D" id="3.40.640.10">
    <property type="entry name" value="Type I PLP-dependent aspartate aminotransferase-like (Major domain)"/>
    <property type="match status" value="1"/>
</dbReference>
<dbReference type="EC" id="2.6.1.-" evidence="4"/>
<dbReference type="InterPro" id="IPR015424">
    <property type="entry name" value="PyrdxlP-dep_Trfase"/>
</dbReference>
<evidence type="ECO:0000313" key="5">
    <source>
        <dbReference type="Proteomes" id="UP000741863"/>
    </source>
</evidence>
<accession>A0ABS2PI55</accession>
<proteinExistence type="inferred from homology"/>
<comment type="caution">
    <text evidence="4">The sequence shown here is derived from an EMBL/GenBank/DDBJ whole genome shotgun (WGS) entry which is preliminary data.</text>
</comment>
<dbReference type="SUPFAM" id="SSF53383">
    <property type="entry name" value="PLP-dependent transferases"/>
    <property type="match status" value="1"/>
</dbReference>
<keyword evidence="5" id="KW-1185">Reference proteome</keyword>
<comment type="similarity">
    <text evidence="1 3">Belongs to the class-III pyridoxal-phosphate-dependent aminotransferase family.</text>
</comment>
<evidence type="ECO:0000256" key="3">
    <source>
        <dbReference type="RuleBase" id="RU003560"/>
    </source>
</evidence>
<dbReference type="CDD" id="cd00610">
    <property type="entry name" value="OAT_like"/>
    <property type="match status" value="1"/>
</dbReference>
<dbReference type="PROSITE" id="PS00600">
    <property type="entry name" value="AA_TRANSFER_CLASS_3"/>
    <property type="match status" value="1"/>
</dbReference>
<evidence type="ECO:0000313" key="4">
    <source>
        <dbReference type="EMBL" id="MBM7634513.1"/>
    </source>
</evidence>
<dbReference type="PANTHER" id="PTHR43094">
    <property type="entry name" value="AMINOTRANSFERASE"/>
    <property type="match status" value="1"/>
</dbReference>
<dbReference type="InterPro" id="IPR015422">
    <property type="entry name" value="PyrdxlP-dep_Trfase_small"/>
</dbReference>
<organism evidence="4 5">
    <name type="scientific">Geomicrobium sediminis</name>
    <dbReference type="NCBI Taxonomy" id="1347788"/>
    <lineage>
        <taxon>Bacteria</taxon>
        <taxon>Bacillati</taxon>
        <taxon>Bacillota</taxon>
        <taxon>Bacilli</taxon>
        <taxon>Bacillales</taxon>
        <taxon>Geomicrobium</taxon>
    </lineage>
</organism>
<dbReference type="Proteomes" id="UP000741863">
    <property type="component" value="Unassembled WGS sequence"/>
</dbReference>
<dbReference type="EMBL" id="JAFBEC010000013">
    <property type="protein sequence ID" value="MBM7634513.1"/>
    <property type="molecule type" value="Genomic_DNA"/>
</dbReference>
<dbReference type="RefSeq" id="WP_204699324.1">
    <property type="nucleotide sequence ID" value="NZ_JAFBEC010000013.1"/>
</dbReference>
<dbReference type="InterPro" id="IPR015421">
    <property type="entry name" value="PyrdxlP-dep_Trfase_major"/>
</dbReference>
<dbReference type="GO" id="GO:0008483">
    <property type="term" value="F:transaminase activity"/>
    <property type="evidence" value="ECO:0007669"/>
    <property type="project" value="UniProtKB-KW"/>
</dbReference>
<name>A0ABS2PI55_9BACL</name>
<keyword evidence="4" id="KW-0808">Transferase</keyword>
<dbReference type="InterPro" id="IPR049704">
    <property type="entry name" value="Aminotrans_3_PPA_site"/>
</dbReference>
<sequence length="456" mass="50271">MAHKALHTDKDLLKKDQKHFLHPTSNPKQQAKSGASIVLRRGQGIYLEDIEGKRYIDGLSSLWNVNVGHGNKELAQTAFEQMETLAYASSFKGYSNPSAINLSEKLAEIAPNGLNSVFFTSGGSESNDTAFKLSRFYWEQVGKPEKKKIIALERSYHGVTIGAQSATHLPAFHAFSGSHMNDVYHAVPHLTDCERGNKDADHYERSIRGVIEREGKETVAAVIIEPIQGAGGIYVPPAGYLEAVRKLCNEYDIHFIADEVICGFGRTGSMFAVEHWDVVPDFMSVAKGITSGYAQLGGVLIHDKIRKVINDFDGVLAHGFTYSGHAMACAVGLKNIEIIERDGLVDRAKEMGEYFGDRLEELVTKHTSVGLTRGMGLLRSIELFKDSKSFERFDPQDNAAEKLYQHCFDRGLLVRTSGGNGINIIPLAPPLIISQPEIDELIERFSAGITAFEAEL</sequence>
<dbReference type="InterPro" id="IPR005814">
    <property type="entry name" value="Aminotrans_3"/>
</dbReference>
<dbReference type="Pfam" id="PF00202">
    <property type="entry name" value="Aminotran_3"/>
    <property type="match status" value="1"/>
</dbReference>
<evidence type="ECO:0000256" key="2">
    <source>
        <dbReference type="ARBA" id="ARBA00022898"/>
    </source>
</evidence>
<protein>
    <submittedName>
        <fullName evidence="4">Putrescine aminotransferase</fullName>
        <ecNumber evidence="4">2.6.1.-</ecNumber>
    </submittedName>
</protein>
<keyword evidence="2 3" id="KW-0663">Pyridoxal phosphate</keyword>
<gene>
    <name evidence="4" type="ORF">JOD17_003632</name>
</gene>
<evidence type="ECO:0000256" key="1">
    <source>
        <dbReference type="ARBA" id="ARBA00008954"/>
    </source>
</evidence>
<reference evidence="4 5" key="1">
    <citation type="submission" date="2021-01" db="EMBL/GenBank/DDBJ databases">
        <title>Genomic Encyclopedia of Type Strains, Phase IV (KMG-IV): sequencing the most valuable type-strain genomes for metagenomic binning, comparative biology and taxonomic classification.</title>
        <authorList>
            <person name="Goeker M."/>
        </authorList>
    </citation>
    <scope>NUCLEOTIDE SEQUENCE [LARGE SCALE GENOMIC DNA]</scope>
    <source>
        <strain evidence="4 5">DSM 25540</strain>
    </source>
</reference>
<keyword evidence="4" id="KW-0032">Aminotransferase</keyword>
<dbReference type="Gene3D" id="3.90.1150.10">
    <property type="entry name" value="Aspartate Aminotransferase, domain 1"/>
    <property type="match status" value="1"/>
</dbReference>
<dbReference type="PANTHER" id="PTHR43094:SF1">
    <property type="entry name" value="AMINOTRANSFERASE CLASS-III"/>
    <property type="match status" value="1"/>
</dbReference>
<dbReference type="PIRSF" id="PIRSF000521">
    <property type="entry name" value="Transaminase_4ab_Lys_Orn"/>
    <property type="match status" value="1"/>
</dbReference>